<evidence type="ECO:0000313" key="1">
    <source>
        <dbReference type="EMBL" id="KAJ9537435.1"/>
    </source>
</evidence>
<dbReference type="PANTHER" id="PTHR27003:SF338">
    <property type="entry name" value="TYROSINE-PROTEIN KINASE, NON-RECEPTOR JAK_TYK2-RELATED"/>
    <property type="match status" value="1"/>
</dbReference>
<accession>A0AA38S720</accession>
<dbReference type="PANTHER" id="PTHR27003">
    <property type="entry name" value="OS07G0166700 PROTEIN"/>
    <property type="match status" value="1"/>
</dbReference>
<dbReference type="AlphaFoldDB" id="A0AA38S720"/>
<dbReference type="GO" id="GO:0005886">
    <property type="term" value="C:plasma membrane"/>
    <property type="evidence" value="ECO:0007669"/>
    <property type="project" value="TreeGrafter"/>
</dbReference>
<reference evidence="1" key="1">
    <citation type="submission" date="2023-03" db="EMBL/GenBank/DDBJ databases">
        <title>Chromosome-scale reference genome and RAD-based genetic map of yellow starthistle (Centaurea solstitialis) reveal putative structural variation and QTLs associated with invader traits.</title>
        <authorList>
            <person name="Reatini B."/>
            <person name="Cang F.A."/>
            <person name="Jiang Q."/>
            <person name="Mckibben M.T.W."/>
            <person name="Barker M.S."/>
            <person name="Rieseberg L.H."/>
            <person name="Dlugosch K.M."/>
        </authorList>
    </citation>
    <scope>NUCLEOTIDE SEQUENCE</scope>
    <source>
        <strain evidence="1">CAN-66</strain>
        <tissue evidence="1">Leaf</tissue>
    </source>
</reference>
<dbReference type="EMBL" id="JARYMX010000008">
    <property type="protein sequence ID" value="KAJ9537435.1"/>
    <property type="molecule type" value="Genomic_DNA"/>
</dbReference>
<protein>
    <submittedName>
        <fullName evidence="1">Uncharacterized protein</fullName>
    </submittedName>
</protein>
<comment type="caution">
    <text evidence="1">The sequence shown here is derived from an EMBL/GenBank/DDBJ whole genome shotgun (WGS) entry which is preliminary data.</text>
</comment>
<keyword evidence="2" id="KW-1185">Reference proteome</keyword>
<organism evidence="1 2">
    <name type="scientific">Centaurea solstitialis</name>
    <name type="common">yellow star-thistle</name>
    <dbReference type="NCBI Taxonomy" id="347529"/>
    <lineage>
        <taxon>Eukaryota</taxon>
        <taxon>Viridiplantae</taxon>
        <taxon>Streptophyta</taxon>
        <taxon>Embryophyta</taxon>
        <taxon>Tracheophyta</taxon>
        <taxon>Spermatophyta</taxon>
        <taxon>Magnoliopsida</taxon>
        <taxon>eudicotyledons</taxon>
        <taxon>Gunneridae</taxon>
        <taxon>Pentapetalae</taxon>
        <taxon>asterids</taxon>
        <taxon>campanulids</taxon>
        <taxon>Asterales</taxon>
        <taxon>Asteraceae</taxon>
        <taxon>Carduoideae</taxon>
        <taxon>Cardueae</taxon>
        <taxon>Centaureinae</taxon>
        <taxon>Centaurea</taxon>
    </lineage>
</organism>
<name>A0AA38S720_9ASTR</name>
<gene>
    <name evidence="1" type="ORF">OSB04_030168</name>
</gene>
<dbReference type="InterPro" id="IPR045272">
    <property type="entry name" value="ANXUR1/2-like"/>
</dbReference>
<proteinExistence type="predicted"/>
<sequence>MVAFKSPHNRFRQGNLGFRKEIMMLFRYTLSLFGYCDDGGEKILVYKNASRGSLNCHLSATACPHMDATSQNMPWGRKRTKLPLGSQGDTTKYALALFLLSSLPDSYSHFRDTIMYSRDTLVYSFESREELPLMAHVVEKLEIVLQFQEIYESVEVPKEYEAVFKTAVASLIFISKEACLEGDPRANASVRLHFGVVYFFSIKPKRNS</sequence>
<dbReference type="GO" id="GO:0009506">
    <property type="term" value="C:plasmodesma"/>
    <property type="evidence" value="ECO:0007669"/>
    <property type="project" value="TreeGrafter"/>
</dbReference>
<dbReference type="Proteomes" id="UP001172457">
    <property type="component" value="Chromosome 8"/>
</dbReference>
<dbReference type="GO" id="GO:0004714">
    <property type="term" value="F:transmembrane receptor protein tyrosine kinase activity"/>
    <property type="evidence" value="ECO:0007669"/>
    <property type="project" value="InterPro"/>
</dbReference>
<evidence type="ECO:0000313" key="2">
    <source>
        <dbReference type="Proteomes" id="UP001172457"/>
    </source>
</evidence>